<dbReference type="PANTHER" id="PTHR18964:SF149">
    <property type="entry name" value="BIFUNCTIONAL UDP-N-ACETYLGLUCOSAMINE 2-EPIMERASE_N-ACETYLMANNOSAMINE KINASE"/>
    <property type="match status" value="1"/>
</dbReference>
<dbReference type="Pfam" id="PF00480">
    <property type="entry name" value="ROK"/>
    <property type="match status" value="1"/>
</dbReference>
<gene>
    <name evidence="3" type="ORF">LZ495_27255</name>
</gene>
<dbReference type="Proteomes" id="UP001165378">
    <property type="component" value="Unassembled WGS sequence"/>
</dbReference>
<comment type="similarity">
    <text evidence="1">Belongs to the ROK (NagC/XylR) family.</text>
</comment>
<dbReference type="Pfam" id="PF01047">
    <property type="entry name" value="MarR"/>
    <property type="match status" value="1"/>
</dbReference>
<keyword evidence="4" id="KW-1185">Reference proteome</keyword>
<dbReference type="InterPro" id="IPR036390">
    <property type="entry name" value="WH_DNA-bd_sf"/>
</dbReference>
<organism evidence="3 4">
    <name type="scientific">Yinghuangia soli</name>
    <dbReference type="NCBI Taxonomy" id="2908204"/>
    <lineage>
        <taxon>Bacteria</taxon>
        <taxon>Bacillati</taxon>
        <taxon>Actinomycetota</taxon>
        <taxon>Actinomycetes</taxon>
        <taxon>Kitasatosporales</taxon>
        <taxon>Streptomycetaceae</taxon>
        <taxon>Yinghuangia</taxon>
    </lineage>
</organism>
<dbReference type="InterPro" id="IPR000600">
    <property type="entry name" value="ROK"/>
</dbReference>
<dbReference type="Gene3D" id="1.10.10.10">
    <property type="entry name" value="Winged helix-like DNA-binding domain superfamily/Winged helix DNA-binding domain"/>
    <property type="match status" value="1"/>
</dbReference>
<dbReference type="InterPro" id="IPR043129">
    <property type="entry name" value="ATPase_NBD"/>
</dbReference>
<accession>A0AA41Q5S2</accession>
<dbReference type="GO" id="GO:0003700">
    <property type="term" value="F:DNA-binding transcription factor activity"/>
    <property type="evidence" value="ECO:0007669"/>
    <property type="project" value="InterPro"/>
</dbReference>
<name>A0AA41Q5S2_9ACTN</name>
<dbReference type="PANTHER" id="PTHR18964">
    <property type="entry name" value="ROK (REPRESSOR, ORF, KINASE) FAMILY"/>
    <property type="match status" value="1"/>
</dbReference>
<evidence type="ECO:0000313" key="4">
    <source>
        <dbReference type="Proteomes" id="UP001165378"/>
    </source>
</evidence>
<protein>
    <submittedName>
        <fullName evidence="3">ROK family transcriptional regulator</fullName>
    </submittedName>
</protein>
<dbReference type="SUPFAM" id="SSF46785">
    <property type="entry name" value="Winged helix' DNA-binding domain"/>
    <property type="match status" value="1"/>
</dbReference>
<comment type="caution">
    <text evidence="3">The sequence shown here is derived from an EMBL/GenBank/DDBJ whole genome shotgun (WGS) entry which is preliminary data.</text>
</comment>
<dbReference type="EMBL" id="JAKFHA010000019">
    <property type="protein sequence ID" value="MCF2530889.1"/>
    <property type="molecule type" value="Genomic_DNA"/>
</dbReference>
<evidence type="ECO:0000259" key="2">
    <source>
        <dbReference type="Pfam" id="PF01047"/>
    </source>
</evidence>
<sequence>MASDGRPQRDAREANLRVLRDCLAAGPMAQVELAAVSKLSEATVSNLVRILVEQGHVHVEPGIRNGRRTRILSLRDRPAPWYLGIEIARTRVRVAAVGHGADPAVHAAEIPVPCAYSQALDTVVELVRGLDEGRGLSPARLAGAVVAVPGLVRATSEGAAPDLLGEGYHQAMGWGSVPLTRDLAEALGTEVTVENDCNLAALAEMHAGAGRGHRDFMYVLGHAYVGGGLVLNGRIYRGGGGVAGEFGHTVVDSGGKSCWCGGRGCLETVVGEAALVEAAGEGRVGRPRDLAQVVSGALAGDARCRAAITDAGTAIGSVIGAVATPLDLRLAVIGGPLTGAGRLLLDAVRARLTAYVGQLHPSTTAVAIAELGDEAPVRGAALAAARQAAAPG</sequence>
<dbReference type="InterPro" id="IPR036388">
    <property type="entry name" value="WH-like_DNA-bd_sf"/>
</dbReference>
<dbReference type="SUPFAM" id="SSF53067">
    <property type="entry name" value="Actin-like ATPase domain"/>
    <property type="match status" value="1"/>
</dbReference>
<dbReference type="AlphaFoldDB" id="A0AA41Q5S2"/>
<dbReference type="InterPro" id="IPR000835">
    <property type="entry name" value="HTH_MarR-typ"/>
</dbReference>
<reference evidence="3" key="1">
    <citation type="submission" date="2022-01" db="EMBL/GenBank/DDBJ databases">
        <title>Genome-Based Taxonomic Classification of the Phylum Actinobacteria.</title>
        <authorList>
            <person name="Gao Y."/>
        </authorList>
    </citation>
    <scope>NUCLEOTIDE SEQUENCE</scope>
    <source>
        <strain evidence="3">KLBMP 8922</strain>
    </source>
</reference>
<evidence type="ECO:0000256" key="1">
    <source>
        <dbReference type="ARBA" id="ARBA00006479"/>
    </source>
</evidence>
<dbReference type="Gene3D" id="3.30.420.40">
    <property type="match status" value="2"/>
</dbReference>
<proteinExistence type="inferred from homology"/>
<feature type="domain" description="HTH marR-type" evidence="2">
    <location>
        <begin position="16"/>
        <end position="67"/>
    </location>
</feature>
<evidence type="ECO:0000313" key="3">
    <source>
        <dbReference type="EMBL" id="MCF2530889.1"/>
    </source>
</evidence>
<dbReference type="RefSeq" id="WP_235055558.1">
    <property type="nucleotide sequence ID" value="NZ_JAKFHA010000019.1"/>
</dbReference>